<dbReference type="KEGG" id="vg:18503736"/>
<evidence type="ECO:0000313" key="2">
    <source>
        <dbReference type="Proteomes" id="UP000018883"/>
    </source>
</evidence>
<evidence type="ECO:0000313" key="1">
    <source>
        <dbReference type="EMBL" id="AHC94257.1"/>
    </source>
</evidence>
<dbReference type="EMBL" id="KF926093">
    <property type="protein sequence ID" value="AHC94257.1"/>
    <property type="molecule type" value="Genomic_DNA"/>
</dbReference>
<proteinExistence type="predicted"/>
<dbReference type="GeneID" id="18503736"/>
<sequence>MAIVNLDKVLSGANGNLESVVAFDKGNKLVENYANGLFVDVDGFVQDHNSDWVGRKGEAKYGVVSTDGTKDTVMLHAPELQYDEKLFMRDFKNEAGKIVRGYRLQRGDVLTMTDQAIGISAHGDVVVGDTLVVKDGKLAKVTEPLVGETAVTQLKFKVIADAGNTLDIVEKAWTLQVQ</sequence>
<gene>
    <name evidence="1" type="ORF">T548_0180</name>
</gene>
<name>V9VI58_9CAUD</name>
<dbReference type="Proteomes" id="UP000018883">
    <property type="component" value="Segment"/>
</dbReference>
<keyword evidence="2" id="KW-1185">Reference proteome</keyword>
<reference evidence="1 2" key="1">
    <citation type="journal article" date="2014" name="Front. Microbiol.">
        <title>Phages of non-dairy lactococci: isolation and characterization of ?L47, a phage infecting the grass isolate Lactococcus lactis ssp. cremoris DPC6860.</title>
        <authorList>
            <person name="Cavanagh D."/>
            <person name="Guinane C.M."/>
            <person name="Neve H."/>
            <person name="Coffey A."/>
            <person name="Ross R.P."/>
            <person name="Fitzgerald G.F."/>
            <person name="McAuliffe O."/>
        </authorList>
    </citation>
    <scope>NUCLEOTIDE SEQUENCE [LARGE SCALE GENOMIC DNA]</scope>
</reference>
<dbReference type="OrthoDB" id="13968at10239"/>
<accession>V9VI58</accession>
<organism evidence="1 2">
    <name type="scientific">Lactococcus phage phiL47</name>
    <dbReference type="NCBI Taxonomy" id="1412875"/>
    <lineage>
        <taxon>Viruses</taxon>
        <taxon>Duplodnaviria</taxon>
        <taxon>Heunggongvirae</taxon>
        <taxon>Uroviricota</taxon>
        <taxon>Caudoviricetes</taxon>
        <taxon>Audreyjarvisvirus</taxon>
        <taxon>Audreyjarvisvirus L47</taxon>
    </lineage>
</organism>
<dbReference type="RefSeq" id="YP_009007057.1">
    <property type="nucleotide sequence ID" value="NC_023574.1"/>
</dbReference>
<protein>
    <submittedName>
        <fullName evidence="1">Putative structural protein</fullName>
    </submittedName>
</protein>